<evidence type="ECO:0000313" key="2">
    <source>
        <dbReference type="EMBL" id="MBE6505845.1"/>
    </source>
</evidence>
<dbReference type="Proteomes" id="UP000762703">
    <property type="component" value="Unassembled WGS sequence"/>
</dbReference>
<keyword evidence="1" id="KW-0472">Membrane</keyword>
<comment type="caution">
    <text evidence="2">The sequence shown here is derived from an EMBL/GenBank/DDBJ whole genome shotgun (WGS) entry which is preliminary data.</text>
</comment>
<accession>A0A8T3VH82</accession>
<sequence length="95" mass="10311">MLEEFLPFVGLIIFGNIENLILASQGVVGGVNPKVLGLLSIFIVIIWLVIGFVATDVAMQYSQYITFIGGLAIVILGIKSIVDAVRHIKQVKRGE</sequence>
<dbReference type="RefSeq" id="WP_303737498.1">
    <property type="nucleotide sequence ID" value="NZ_SUTE01000073.1"/>
</dbReference>
<protein>
    <submittedName>
        <fullName evidence="2">Uncharacterized protein</fullName>
    </submittedName>
</protein>
<feature type="transmembrane region" description="Helical" evidence="1">
    <location>
        <begin position="61"/>
        <end position="82"/>
    </location>
</feature>
<dbReference type="EMBL" id="SUTE01000073">
    <property type="protein sequence ID" value="MBE6505845.1"/>
    <property type="molecule type" value="Genomic_DNA"/>
</dbReference>
<gene>
    <name evidence="2" type="ORF">E7Z73_08980</name>
</gene>
<feature type="transmembrane region" description="Helical" evidence="1">
    <location>
        <begin position="6"/>
        <end position="23"/>
    </location>
</feature>
<keyword evidence="1" id="KW-0812">Transmembrane</keyword>
<keyword evidence="1" id="KW-1133">Transmembrane helix</keyword>
<evidence type="ECO:0000256" key="1">
    <source>
        <dbReference type="SAM" id="Phobius"/>
    </source>
</evidence>
<reference evidence="2" key="1">
    <citation type="submission" date="2019-04" db="EMBL/GenBank/DDBJ databases">
        <title>Evolution of Biomass-Degrading Anaerobic Consortia Revealed by Metagenomics.</title>
        <authorList>
            <person name="Peng X."/>
        </authorList>
    </citation>
    <scope>NUCLEOTIDE SEQUENCE</scope>
    <source>
        <strain evidence="2">SIG12</strain>
    </source>
</reference>
<evidence type="ECO:0000313" key="3">
    <source>
        <dbReference type="Proteomes" id="UP000762703"/>
    </source>
</evidence>
<feature type="transmembrane region" description="Helical" evidence="1">
    <location>
        <begin position="35"/>
        <end position="55"/>
    </location>
</feature>
<dbReference type="AlphaFoldDB" id="A0A8T3VH82"/>
<name>A0A8T3VH82_9EURY</name>
<organism evidence="2 3">
    <name type="scientific">Methanobrevibacter millerae</name>
    <dbReference type="NCBI Taxonomy" id="230361"/>
    <lineage>
        <taxon>Archaea</taxon>
        <taxon>Methanobacteriati</taxon>
        <taxon>Methanobacteriota</taxon>
        <taxon>Methanomada group</taxon>
        <taxon>Methanobacteria</taxon>
        <taxon>Methanobacteriales</taxon>
        <taxon>Methanobacteriaceae</taxon>
        <taxon>Methanobrevibacter</taxon>
    </lineage>
</organism>
<proteinExistence type="predicted"/>